<feature type="compositionally biased region" description="Basic and acidic residues" evidence="2">
    <location>
        <begin position="74"/>
        <end position="89"/>
    </location>
</feature>
<dbReference type="EMBL" id="VTES01000002">
    <property type="protein sequence ID" value="TYS65378.1"/>
    <property type="molecule type" value="Genomic_DNA"/>
</dbReference>
<feature type="coiled-coil region" evidence="1">
    <location>
        <begin position="451"/>
        <end position="482"/>
    </location>
</feature>
<organism evidence="3 4">
    <name type="scientific">Bacillus infantis</name>
    <dbReference type="NCBI Taxonomy" id="324767"/>
    <lineage>
        <taxon>Bacteria</taxon>
        <taxon>Bacillati</taxon>
        <taxon>Bacillota</taxon>
        <taxon>Bacilli</taxon>
        <taxon>Bacillales</taxon>
        <taxon>Bacillaceae</taxon>
        <taxon>Bacillus</taxon>
    </lineage>
</organism>
<evidence type="ECO:0000313" key="3">
    <source>
        <dbReference type="EMBL" id="TYS65378.1"/>
    </source>
</evidence>
<protein>
    <submittedName>
        <fullName evidence="3">Uncharacterized protein</fullName>
    </submittedName>
</protein>
<feature type="compositionally biased region" description="Polar residues" evidence="2">
    <location>
        <begin position="420"/>
        <end position="433"/>
    </location>
</feature>
<evidence type="ECO:0000256" key="2">
    <source>
        <dbReference type="SAM" id="MobiDB-lite"/>
    </source>
</evidence>
<accession>A0A5D4ST05</accession>
<comment type="caution">
    <text evidence="3">The sequence shown here is derived from an EMBL/GenBank/DDBJ whole genome shotgun (WGS) entry which is preliminary data.</text>
</comment>
<feature type="coiled-coil region" evidence="1">
    <location>
        <begin position="97"/>
        <end position="188"/>
    </location>
</feature>
<gene>
    <name evidence="3" type="ORF">FZD47_08630</name>
</gene>
<name>A0A5D4ST05_9BACI</name>
<feature type="region of interest" description="Disordered" evidence="2">
    <location>
        <begin position="67"/>
        <end position="89"/>
    </location>
</feature>
<evidence type="ECO:0000313" key="4">
    <source>
        <dbReference type="Proteomes" id="UP000323732"/>
    </source>
</evidence>
<evidence type="ECO:0000256" key="1">
    <source>
        <dbReference type="SAM" id="Coils"/>
    </source>
</evidence>
<dbReference type="AlphaFoldDB" id="A0A5D4ST05"/>
<feature type="region of interest" description="Disordered" evidence="2">
    <location>
        <begin position="391"/>
        <end position="451"/>
    </location>
</feature>
<keyword evidence="1" id="KW-0175">Coiled coil</keyword>
<dbReference type="RefSeq" id="WP_148949527.1">
    <property type="nucleotide sequence ID" value="NZ_VTES01000002.1"/>
</dbReference>
<proteinExistence type="predicted"/>
<sequence length="499" mass="58391">MKKDAHHSTPEELEGLESWEPGSIINFLDTSRHNLNSIKKTLLLYNGQTKELLSDIALIEQETPAVPAPAPAIDRPEQEEKEAVSGHENDFRADELLKDILTKINQIQAEDQELRRDIQKKDQTINEYARQRMNMYNQITNLEFLLTSSAKRSQELEKELSRRKMEYKRKLKDNRKLAEEMAIKLDEESQKLSSLVSKAGELSSNKYHDDRRIILVHLQSSLAGMMTIREEQTKWFGEMKGTLQNITEKWVTDGFTLPTPEEQDVNTIKRGSWIHLLRSWWNNESQTQSLAKLEELQDKIKELHSLLSSYENLLSDMNGHFERYEENELQYTSEMKELKEQIRDFIKRDEEYLQKTKELEAELADYKEQNLKLGGKVKEMEQRDKELKTKVETMKKRSAGKIQQAKNAASHRQDQDKMQPRQNQDLMGNSQRSAAMMMPPRKPESARDQTAEMAEALIRRARDKARNDKNQNQDNKMELIQKYYPQAKSQSSVFNPFKN</sequence>
<dbReference type="Proteomes" id="UP000323732">
    <property type="component" value="Unassembled WGS sequence"/>
</dbReference>
<feature type="compositionally biased region" description="Basic and acidic residues" evidence="2">
    <location>
        <begin position="441"/>
        <end position="450"/>
    </location>
</feature>
<reference evidence="3 4" key="1">
    <citation type="submission" date="2019-08" db="EMBL/GenBank/DDBJ databases">
        <title>Bacillus genomes from the desert of Cuatro Cienegas, Coahuila.</title>
        <authorList>
            <person name="Olmedo-Alvarez G."/>
        </authorList>
    </citation>
    <scope>NUCLEOTIDE SEQUENCE [LARGE SCALE GENOMIC DNA]</scope>
    <source>
        <strain evidence="3 4">CH37_1T</strain>
    </source>
</reference>